<evidence type="ECO:0000313" key="1">
    <source>
        <dbReference type="EMBL" id="GAA0143187.1"/>
    </source>
</evidence>
<accession>A0AAV3NZK3</accession>
<gene>
    <name evidence="1" type="ORF">LIER_03930</name>
</gene>
<evidence type="ECO:0000313" key="2">
    <source>
        <dbReference type="Proteomes" id="UP001454036"/>
    </source>
</evidence>
<name>A0AAV3NZK3_LITER</name>
<sequence>MERIILYQKMERIRMKRTKKYSRLKQNSQSLMLIRGGGGEDCSVNNPHIGRMLQLDAQIAPLSVVVTCSYDPPPCCPTQECFPCKRNMVLTSSNIFSFYYVSRLHHTFIFG</sequence>
<dbReference type="Proteomes" id="UP001454036">
    <property type="component" value="Unassembled WGS sequence"/>
</dbReference>
<keyword evidence="2" id="KW-1185">Reference proteome</keyword>
<dbReference type="EMBL" id="BAABME010000486">
    <property type="protein sequence ID" value="GAA0143187.1"/>
    <property type="molecule type" value="Genomic_DNA"/>
</dbReference>
<organism evidence="1 2">
    <name type="scientific">Lithospermum erythrorhizon</name>
    <name type="common">Purple gromwell</name>
    <name type="synonym">Lithospermum officinale var. erythrorhizon</name>
    <dbReference type="NCBI Taxonomy" id="34254"/>
    <lineage>
        <taxon>Eukaryota</taxon>
        <taxon>Viridiplantae</taxon>
        <taxon>Streptophyta</taxon>
        <taxon>Embryophyta</taxon>
        <taxon>Tracheophyta</taxon>
        <taxon>Spermatophyta</taxon>
        <taxon>Magnoliopsida</taxon>
        <taxon>eudicotyledons</taxon>
        <taxon>Gunneridae</taxon>
        <taxon>Pentapetalae</taxon>
        <taxon>asterids</taxon>
        <taxon>lamiids</taxon>
        <taxon>Boraginales</taxon>
        <taxon>Boraginaceae</taxon>
        <taxon>Boraginoideae</taxon>
        <taxon>Lithospermeae</taxon>
        <taxon>Lithospermum</taxon>
    </lineage>
</organism>
<comment type="caution">
    <text evidence="1">The sequence shown here is derived from an EMBL/GenBank/DDBJ whole genome shotgun (WGS) entry which is preliminary data.</text>
</comment>
<proteinExistence type="predicted"/>
<protein>
    <submittedName>
        <fullName evidence="1">Uncharacterized protein</fullName>
    </submittedName>
</protein>
<reference evidence="1 2" key="1">
    <citation type="submission" date="2024-01" db="EMBL/GenBank/DDBJ databases">
        <title>The complete chloroplast genome sequence of Lithospermum erythrorhizon: insights into the phylogenetic relationship among Boraginaceae species and the maternal lineages of purple gromwells.</title>
        <authorList>
            <person name="Okada T."/>
            <person name="Watanabe K."/>
        </authorList>
    </citation>
    <scope>NUCLEOTIDE SEQUENCE [LARGE SCALE GENOMIC DNA]</scope>
</reference>
<dbReference type="AlphaFoldDB" id="A0AAV3NZK3"/>